<protein>
    <recommendedName>
        <fullName evidence="3">Dihydrodipicolinate reductase</fullName>
    </recommendedName>
</protein>
<dbReference type="RefSeq" id="WP_028285213.1">
    <property type="nucleotide sequence ID" value="NZ_BMLF01000001.1"/>
</dbReference>
<sequence length="120" mass="13174">MRSASLVTVAIAVAVSATPAPGEFRQVRSERDYMERVAGRTVVTAGAALRIGRDWTFAGTLADGTPVTGAWTWSGPWYCFNVVKDGDRSRTYCHEIWVDGSRMIVVPERGRGTPERATLR</sequence>
<reference evidence="1" key="1">
    <citation type="journal article" date="2014" name="Int. J. Syst. Evol. Microbiol.">
        <title>Complete genome sequence of Corynebacterium casei LMG S-19264T (=DSM 44701T), isolated from a smear-ripened cheese.</title>
        <authorList>
            <consortium name="US DOE Joint Genome Institute (JGI-PGF)"/>
            <person name="Walter F."/>
            <person name="Albersmeier A."/>
            <person name="Kalinowski J."/>
            <person name="Ruckert C."/>
        </authorList>
    </citation>
    <scope>NUCLEOTIDE SEQUENCE</scope>
    <source>
        <strain evidence="1">CGMCC 1.6293</strain>
    </source>
</reference>
<evidence type="ECO:0000313" key="2">
    <source>
        <dbReference type="Proteomes" id="UP000649829"/>
    </source>
</evidence>
<evidence type="ECO:0000313" key="1">
    <source>
        <dbReference type="EMBL" id="GGL84078.1"/>
    </source>
</evidence>
<dbReference type="EMBL" id="BMLF01000001">
    <property type="protein sequence ID" value="GGL84078.1"/>
    <property type="molecule type" value="Genomic_DNA"/>
</dbReference>
<evidence type="ECO:0008006" key="3">
    <source>
        <dbReference type="Google" id="ProtNLM"/>
    </source>
</evidence>
<name>A0A917WAD9_9RHOB</name>
<dbReference type="AlphaFoldDB" id="A0A917WAD9"/>
<keyword evidence="2" id="KW-1185">Reference proteome</keyword>
<accession>A0A917WAD9</accession>
<gene>
    <name evidence="1" type="ORF">GCM10011534_02480</name>
</gene>
<dbReference type="Proteomes" id="UP000649829">
    <property type="component" value="Unassembled WGS sequence"/>
</dbReference>
<reference evidence="1" key="2">
    <citation type="submission" date="2020-09" db="EMBL/GenBank/DDBJ databases">
        <authorList>
            <person name="Sun Q."/>
            <person name="Zhou Y."/>
        </authorList>
    </citation>
    <scope>NUCLEOTIDE SEQUENCE</scope>
    <source>
        <strain evidence="1">CGMCC 1.6293</strain>
    </source>
</reference>
<organism evidence="1 2">
    <name type="scientific">Pseudooceanicola nanhaiensis</name>
    <dbReference type="NCBI Taxonomy" id="375761"/>
    <lineage>
        <taxon>Bacteria</taxon>
        <taxon>Pseudomonadati</taxon>
        <taxon>Pseudomonadota</taxon>
        <taxon>Alphaproteobacteria</taxon>
        <taxon>Rhodobacterales</taxon>
        <taxon>Paracoccaceae</taxon>
        <taxon>Pseudooceanicola</taxon>
    </lineage>
</organism>
<comment type="caution">
    <text evidence="1">The sequence shown here is derived from an EMBL/GenBank/DDBJ whole genome shotgun (WGS) entry which is preliminary data.</text>
</comment>
<proteinExistence type="predicted"/>